<organism evidence="18 19">
    <name type="scientific">Cruoricaptor ignavus</name>
    <dbReference type="NCBI Taxonomy" id="1118202"/>
    <lineage>
        <taxon>Bacteria</taxon>
        <taxon>Pseudomonadati</taxon>
        <taxon>Bacteroidota</taxon>
        <taxon>Flavobacteriia</taxon>
        <taxon>Flavobacteriales</taxon>
        <taxon>Weeksellaceae</taxon>
        <taxon>Cruoricaptor</taxon>
    </lineage>
</organism>
<dbReference type="EMBL" id="FQYI01000006">
    <property type="protein sequence ID" value="SHI92626.1"/>
    <property type="molecule type" value="Genomic_DNA"/>
</dbReference>
<evidence type="ECO:0000256" key="12">
    <source>
        <dbReference type="ARBA" id="ARBA00023139"/>
    </source>
</evidence>
<evidence type="ECO:0000256" key="11">
    <source>
        <dbReference type="ARBA" id="ARBA00023136"/>
    </source>
</evidence>
<sequence>MTAEYIRMSKVFKLILPLIALIFAVLSCRPQNDINYMQDIESIAVEASVKNTVNTIQPGDQLVIFVSAKDMDVVRPFNQTYSSSGSVAQYSQSRSGAQAASTSGPGTVYTVDTDGYINYPVIGKISTTGLNQEQFREKLTLLLTEYVKNPVVDLRTNNFKVTVLGEVANPGTYNIPDGSATVLSALGLAGDLTIYGVRTNVLVVRNNDGEITRQRLNLTSAEFINSPYYYLKQNDVIYVEANTTKQNTARTNPNIGLYLSGASLLITLVAIILRK</sequence>
<feature type="domain" description="Polysaccharide export protein N-terminal" evidence="16">
    <location>
        <begin position="54"/>
        <end position="155"/>
    </location>
</feature>
<dbReference type="Proteomes" id="UP000184335">
    <property type="component" value="Unassembled WGS sequence"/>
</dbReference>
<comment type="subcellular location">
    <subcellularLocation>
        <location evidence="1">Cell outer membrane</location>
        <topology evidence="1">Multi-pass membrane protein</topology>
    </subcellularLocation>
</comment>
<dbReference type="Pfam" id="PF02563">
    <property type="entry name" value="Poly_export"/>
    <property type="match status" value="1"/>
</dbReference>
<keyword evidence="11 15" id="KW-0472">Membrane</keyword>
<dbReference type="InterPro" id="IPR003715">
    <property type="entry name" value="Poly_export_N"/>
</dbReference>
<dbReference type="PANTHER" id="PTHR33619:SF3">
    <property type="entry name" value="POLYSACCHARIDE EXPORT PROTEIN GFCE-RELATED"/>
    <property type="match status" value="1"/>
</dbReference>
<evidence type="ECO:0000256" key="5">
    <source>
        <dbReference type="ARBA" id="ARBA00022597"/>
    </source>
</evidence>
<keyword evidence="12" id="KW-0564">Palmitate</keyword>
<evidence type="ECO:0000256" key="13">
    <source>
        <dbReference type="ARBA" id="ARBA00023237"/>
    </source>
</evidence>
<evidence type="ECO:0000256" key="2">
    <source>
        <dbReference type="ARBA" id="ARBA00009450"/>
    </source>
</evidence>
<keyword evidence="14" id="KW-0449">Lipoprotein</keyword>
<keyword evidence="15" id="KW-1133">Transmembrane helix</keyword>
<evidence type="ECO:0000256" key="4">
    <source>
        <dbReference type="ARBA" id="ARBA00022452"/>
    </source>
</evidence>
<evidence type="ECO:0000256" key="8">
    <source>
        <dbReference type="ARBA" id="ARBA00023047"/>
    </source>
</evidence>
<dbReference type="PROSITE" id="PS51257">
    <property type="entry name" value="PROKAR_LIPOPROTEIN"/>
    <property type="match status" value="1"/>
</dbReference>
<keyword evidence="9" id="KW-0406">Ion transport</keyword>
<dbReference type="AlphaFoldDB" id="A0A1M6F4N3"/>
<dbReference type="Gene3D" id="3.10.560.10">
    <property type="entry name" value="Outer membrane lipoprotein wza domain like"/>
    <property type="match status" value="1"/>
</dbReference>
<dbReference type="InterPro" id="IPR054765">
    <property type="entry name" value="SLBB_dom"/>
</dbReference>
<gene>
    <name evidence="18" type="ORF">SAMN05443429_106102</name>
</gene>
<feature type="domain" description="SLBB" evidence="17">
    <location>
        <begin position="160"/>
        <end position="239"/>
    </location>
</feature>
<proteinExistence type="inferred from homology"/>
<accession>A0A1M6F4N3</accession>
<evidence type="ECO:0000256" key="1">
    <source>
        <dbReference type="ARBA" id="ARBA00004571"/>
    </source>
</evidence>
<keyword evidence="4" id="KW-1134">Transmembrane beta strand</keyword>
<evidence type="ECO:0000256" key="3">
    <source>
        <dbReference type="ARBA" id="ARBA00022448"/>
    </source>
</evidence>
<keyword evidence="3" id="KW-0813">Transport</keyword>
<keyword evidence="13" id="KW-0998">Cell outer membrane</keyword>
<evidence type="ECO:0000259" key="17">
    <source>
        <dbReference type="Pfam" id="PF22461"/>
    </source>
</evidence>
<evidence type="ECO:0000313" key="18">
    <source>
        <dbReference type="EMBL" id="SHI92626.1"/>
    </source>
</evidence>
<dbReference type="STRING" id="1118202.SAMN05443429_106102"/>
<keyword evidence="19" id="KW-1185">Reference proteome</keyword>
<evidence type="ECO:0000256" key="14">
    <source>
        <dbReference type="ARBA" id="ARBA00023288"/>
    </source>
</evidence>
<dbReference type="InterPro" id="IPR049712">
    <property type="entry name" value="Poly_export"/>
</dbReference>
<keyword evidence="7" id="KW-0732">Signal</keyword>
<evidence type="ECO:0000256" key="15">
    <source>
        <dbReference type="SAM" id="Phobius"/>
    </source>
</evidence>
<keyword evidence="10" id="KW-0626">Porin</keyword>
<name>A0A1M6F4N3_9FLAO</name>
<evidence type="ECO:0000256" key="7">
    <source>
        <dbReference type="ARBA" id="ARBA00022729"/>
    </source>
</evidence>
<evidence type="ECO:0000313" key="19">
    <source>
        <dbReference type="Proteomes" id="UP000184335"/>
    </source>
</evidence>
<keyword evidence="5" id="KW-0762">Sugar transport</keyword>
<evidence type="ECO:0000259" key="16">
    <source>
        <dbReference type="Pfam" id="PF02563"/>
    </source>
</evidence>
<reference evidence="18 19" key="1">
    <citation type="submission" date="2016-11" db="EMBL/GenBank/DDBJ databases">
        <authorList>
            <person name="Jaros S."/>
            <person name="Januszkiewicz K."/>
            <person name="Wedrychowicz H."/>
        </authorList>
    </citation>
    <scope>NUCLEOTIDE SEQUENCE [LARGE SCALE GENOMIC DNA]</scope>
    <source>
        <strain evidence="18 19">DSM 25479</strain>
    </source>
</reference>
<comment type="similarity">
    <text evidence="2">Belongs to the BexD/CtrA/VexA family.</text>
</comment>
<feature type="transmembrane region" description="Helical" evidence="15">
    <location>
        <begin position="255"/>
        <end position="273"/>
    </location>
</feature>
<evidence type="ECO:0000256" key="6">
    <source>
        <dbReference type="ARBA" id="ARBA00022692"/>
    </source>
</evidence>
<evidence type="ECO:0000256" key="10">
    <source>
        <dbReference type="ARBA" id="ARBA00023114"/>
    </source>
</evidence>
<keyword evidence="6 15" id="KW-0812">Transmembrane</keyword>
<dbReference type="PANTHER" id="PTHR33619">
    <property type="entry name" value="POLYSACCHARIDE EXPORT PROTEIN GFCE-RELATED"/>
    <property type="match status" value="1"/>
</dbReference>
<dbReference type="GO" id="GO:0015159">
    <property type="term" value="F:polysaccharide transmembrane transporter activity"/>
    <property type="evidence" value="ECO:0007669"/>
    <property type="project" value="InterPro"/>
</dbReference>
<keyword evidence="8" id="KW-0625">Polysaccharide transport</keyword>
<protein>
    <submittedName>
        <fullName evidence="18">Polysaccharide export outer membrane protein</fullName>
    </submittedName>
</protein>
<dbReference type="Pfam" id="PF22461">
    <property type="entry name" value="SLBB_2"/>
    <property type="match status" value="1"/>
</dbReference>
<evidence type="ECO:0000256" key="9">
    <source>
        <dbReference type="ARBA" id="ARBA00023065"/>
    </source>
</evidence>